<keyword evidence="1" id="KW-0472">Membrane</keyword>
<keyword evidence="2" id="KW-0614">Plasmid</keyword>
<keyword evidence="1" id="KW-0812">Transmembrane</keyword>
<feature type="transmembrane region" description="Helical" evidence="1">
    <location>
        <begin position="79"/>
        <end position="99"/>
    </location>
</feature>
<feature type="transmembrane region" description="Helical" evidence="1">
    <location>
        <begin position="12"/>
        <end position="37"/>
    </location>
</feature>
<protein>
    <submittedName>
        <fullName evidence="2">Uncharacterized protein</fullName>
    </submittedName>
</protein>
<feature type="transmembrane region" description="Helical" evidence="1">
    <location>
        <begin position="49"/>
        <end position="72"/>
    </location>
</feature>
<reference evidence="2" key="1">
    <citation type="submission" date="2017-01" db="EMBL/GenBank/DDBJ databases">
        <title>Complete nucleotide sequence of an IncP-2 blaVIM-2-harboring megaplasmid from Pseudomonas aeruginosa.</title>
        <authorList>
            <person name="Botelho J."/>
            <person name="Grosso F."/>
            <person name="Mabrouk A."/>
            <person name="Peixe L."/>
        </authorList>
    </citation>
    <scope>NUCLEOTIDE SEQUENCE</scope>
    <source>
        <strain evidence="2">FFUP_PS_37</strain>
        <plasmid evidence="2">pJB37</plasmid>
    </source>
</reference>
<keyword evidence="1" id="KW-1133">Transmembrane helix</keyword>
<geneLocation type="plasmid" evidence="2">
    <name>pJB37</name>
</geneLocation>
<dbReference type="RefSeq" id="WP_021018423.1">
    <property type="nucleotide sequence ID" value="NZ_OP378668.1"/>
</dbReference>
<evidence type="ECO:0000313" key="2">
    <source>
        <dbReference type="EMBL" id="ARD70226.1"/>
    </source>
</evidence>
<dbReference type="AlphaFoldDB" id="A0A1V0M5Q3"/>
<dbReference type="EMBL" id="KY494864">
    <property type="protein sequence ID" value="ARD70226.1"/>
    <property type="molecule type" value="Genomic_DNA"/>
</dbReference>
<name>A0A1V0M5Q3_PSEAI</name>
<sequence>MNNQNEAPSKGRISFLSFVIQNIYSLLCYSMLLGGFGVLLRAHIMHSEWLYSLGYIGLPAGVACYFLAVRFLHRNIRPFVYVMAVLLVCASISFVAGAFNGN</sequence>
<evidence type="ECO:0000256" key="1">
    <source>
        <dbReference type="SAM" id="Phobius"/>
    </source>
</evidence>
<proteinExistence type="predicted"/>
<organism evidence="2">
    <name type="scientific">Pseudomonas aeruginosa</name>
    <dbReference type="NCBI Taxonomy" id="287"/>
    <lineage>
        <taxon>Bacteria</taxon>
        <taxon>Pseudomonadati</taxon>
        <taxon>Pseudomonadota</taxon>
        <taxon>Gammaproteobacteria</taxon>
        <taxon>Pseudomonadales</taxon>
        <taxon>Pseudomonadaceae</taxon>
        <taxon>Pseudomonas</taxon>
    </lineage>
</organism>
<accession>A0A1V0M5Q3</accession>